<name>A0A5B7AXV1_DAVIN</name>
<evidence type="ECO:0000256" key="1">
    <source>
        <dbReference type="SAM" id="Phobius"/>
    </source>
</evidence>
<evidence type="ECO:0000313" key="2">
    <source>
        <dbReference type="EMBL" id="MPA61532.1"/>
    </source>
</evidence>
<proteinExistence type="predicted"/>
<organism evidence="2">
    <name type="scientific">Davidia involucrata</name>
    <name type="common">Dove tree</name>
    <dbReference type="NCBI Taxonomy" id="16924"/>
    <lineage>
        <taxon>Eukaryota</taxon>
        <taxon>Viridiplantae</taxon>
        <taxon>Streptophyta</taxon>
        <taxon>Embryophyta</taxon>
        <taxon>Tracheophyta</taxon>
        <taxon>Spermatophyta</taxon>
        <taxon>Magnoliopsida</taxon>
        <taxon>eudicotyledons</taxon>
        <taxon>Gunneridae</taxon>
        <taxon>Pentapetalae</taxon>
        <taxon>asterids</taxon>
        <taxon>Cornales</taxon>
        <taxon>Nyssaceae</taxon>
        <taxon>Davidia</taxon>
    </lineage>
</organism>
<protein>
    <recommendedName>
        <fullName evidence="3">Tubulin alpha-6 chain</fullName>
    </recommendedName>
</protein>
<dbReference type="PANTHER" id="PTHR35699:SF1">
    <property type="entry name" value="F2J10.10 PROTEIN"/>
    <property type="match status" value="1"/>
</dbReference>
<dbReference type="PANTHER" id="PTHR35699">
    <property type="entry name" value="F2J10.10 PROTEIN"/>
    <property type="match status" value="1"/>
</dbReference>
<sequence>MALPQSYLNFRSDSRQNLSFFRSKYDFPATELKALKLQSRRQCSVVAFKVCCGLQQGHKESSGEEPPESQFMEELKIRGMSPSSLLEDSNRSMLSLDGNTKLKEDNSGFSNVNQVSTGTDIDKSLSSQRERSMALNSEGLEGLIPRAKLLLTIGGTFFIAFGPLILTIVAFMSALYLYFGASFVHDASKAPAAPPPYIDPSVLLKDGRISQTIPRVNYK</sequence>
<dbReference type="AlphaFoldDB" id="A0A5B7AXV1"/>
<keyword evidence="1" id="KW-0472">Membrane</keyword>
<evidence type="ECO:0008006" key="3">
    <source>
        <dbReference type="Google" id="ProtNLM"/>
    </source>
</evidence>
<dbReference type="EMBL" id="GHES01030973">
    <property type="protein sequence ID" value="MPA61532.1"/>
    <property type="molecule type" value="Transcribed_RNA"/>
</dbReference>
<reference evidence="2" key="1">
    <citation type="submission" date="2019-08" db="EMBL/GenBank/DDBJ databases">
        <title>Reference gene set and small RNA set construction with multiple tissues from Davidia involucrata Baill.</title>
        <authorList>
            <person name="Yang H."/>
            <person name="Zhou C."/>
            <person name="Li G."/>
            <person name="Wang J."/>
            <person name="Gao P."/>
            <person name="Wang M."/>
            <person name="Wang R."/>
            <person name="Zhao Y."/>
        </authorList>
    </citation>
    <scope>NUCLEOTIDE SEQUENCE</scope>
    <source>
        <tissue evidence="2">Mixed with DoveR01_LX</tissue>
    </source>
</reference>
<keyword evidence="1" id="KW-0812">Transmembrane</keyword>
<gene>
    <name evidence="2" type="ORF">Din_030973</name>
</gene>
<accession>A0A5B7AXV1</accession>
<feature type="transmembrane region" description="Helical" evidence="1">
    <location>
        <begin position="149"/>
        <end position="179"/>
    </location>
</feature>
<keyword evidence="1" id="KW-1133">Transmembrane helix</keyword>